<evidence type="ECO:0000313" key="6">
    <source>
        <dbReference type="Proteomes" id="UP000507470"/>
    </source>
</evidence>
<protein>
    <recommendedName>
        <fullName evidence="4">B box-type domain-containing protein</fullName>
    </recommendedName>
</protein>
<evidence type="ECO:0000256" key="3">
    <source>
        <dbReference type="PROSITE-ProRule" id="PRU00504"/>
    </source>
</evidence>
<dbReference type="Proteomes" id="UP000507470">
    <property type="component" value="Unassembled WGS sequence"/>
</dbReference>
<feature type="repeat" description="NHL" evidence="3">
    <location>
        <begin position="485"/>
        <end position="516"/>
    </location>
</feature>
<evidence type="ECO:0000256" key="2">
    <source>
        <dbReference type="PROSITE-ProRule" id="PRU00024"/>
    </source>
</evidence>
<dbReference type="GO" id="GO:0045087">
    <property type="term" value="P:innate immune response"/>
    <property type="evidence" value="ECO:0007669"/>
    <property type="project" value="TreeGrafter"/>
</dbReference>
<dbReference type="GO" id="GO:0060340">
    <property type="term" value="P:positive regulation of type I interferon-mediated signaling pathway"/>
    <property type="evidence" value="ECO:0007669"/>
    <property type="project" value="TreeGrafter"/>
</dbReference>
<evidence type="ECO:0000259" key="4">
    <source>
        <dbReference type="PROSITE" id="PS50119"/>
    </source>
</evidence>
<gene>
    <name evidence="5" type="ORF">MCOR_7492</name>
</gene>
<sequence>MASSKSVSCGPCQRGKVNTKAEIWCYNCDEGLCSTCLGQHKRFKPTGDHKTIDINSHKPPICFIKTECEKHNQQLNLYCPSHLIPCCDGCISTHHSRCTEIKSLASVVEKAKIEPSKASVEKDIQFILTLLNKMASEKSSNIIKGEQQHKSIKESISKTRKEINQHLDHLETKLYKEADTVWSEEKSDLTCLITEIEERKKNLKKIHDDLHTVTVNSSKLQSFLGMHQIEEKVHQVKRYVEDMENVEGTSEVEIKKEENNEIEKILRGLTSLKSCGEVKVVKSQINMNRETSVSREPQVPLQEHEEQSNIQNVIMNIETKIKISIGKAISDAICLIDGRVIVVEQDGDVYLHNSDGKLQTQLPISGGAFSVTQINQDTIAISYPGEETIKIFNMEIETVTKFITLDKSCWGLSFCNNSLAVGLNMDEIHIIDLEGNTLKSLQVQSKSSLDHLLYCNDRVIYSDYGDKAVYCIDLSGKQIWQYKQDLEGPNGLCKDTYGNIIVADWNSHKIIVISNDGQNSKVMLREEDGLKRYPKCICLNNNEPSGFICDSSGSYFAKFNLSYELIY</sequence>
<organism evidence="5 6">
    <name type="scientific">Mytilus coruscus</name>
    <name type="common">Sea mussel</name>
    <dbReference type="NCBI Taxonomy" id="42192"/>
    <lineage>
        <taxon>Eukaryota</taxon>
        <taxon>Metazoa</taxon>
        <taxon>Spiralia</taxon>
        <taxon>Lophotrochozoa</taxon>
        <taxon>Mollusca</taxon>
        <taxon>Bivalvia</taxon>
        <taxon>Autobranchia</taxon>
        <taxon>Pteriomorphia</taxon>
        <taxon>Mytilida</taxon>
        <taxon>Mytiloidea</taxon>
        <taxon>Mytilidae</taxon>
        <taxon>Mytilinae</taxon>
        <taxon>Mytilus</taxon>
    </lineage>
</organism>
<dbReference type="InterPro" id="IPR011042">
    <property type="entry name" value="6-blade_b-propeller_TolB-like"/>
</dbReference>
<dbReference type="InterPro" id="IPR047153">
    <property type="entry name" value="TRIM45/56/19-like"/>
</dbReference>
<evidence type="ECO:0000313" key="5">
    <source>
        <dbReference type="EMBL" id="CAC5367687.1"/>
    </source>
</evidence>
<proteinExistence type="predicted"/>
<keyword evidence="2" id="KW-0479">Metal-binding</keyword>
<keyword evidence="6" id="KW-1185">Reference proteome</keyword>
<dbReference type="GO" id="GO:0061630">
    <property type="term" value="F:ubiquitin protein ligase activity"/>
    <property type="evidence" value="ECO:0007669"/>
    <property type="project" value="TreeGrafter"/>
</dbReference>
<dbReference type="SUPFAM" id="SSF63825">
    <property type="entry name" value="YWTD domain"/>
    <property type="match status" value="1"/>
</dbReference>
<accession>A0A6J8AGT9</accession>
<dbReference type="GO" id="GO:0005654">
    <property type="term" value="C:nucleoplasm"/>
    <property type="evidence" value="ECO:0007669"/>
    <property type="project" value="TreeGrafter"/>
</dbReference>
<dbReference type="OrthoDB" id="10039644at2759"/>
<dbReference type="PANTHER" id="PTHR25462">
    <property type="entry name" value="BONUS, ISOFORM C-RELATED"/>
    <property type="match status" value="1"/>
</dbReference>
<dbReference type="PROSITE" id="PS50119">
    <property type="entry name" value="ZF_BBOX"/>
    <property type="match status" value="1"/>
</dbReference>
<keyword evidence="2" id="KW-0862">Zinc</keyword>
<dbReference type="Gene3D" id="2.120.10.30">
    <property type="entry name" value="TolB, C-terminal domain"/>
    <property type="match status" value="1"/>
</dbReference>
<evidence type="ECO:0000256" key="1">
    <source>
        <dbReference type="ARBA" id="ARBA00022737"/>
    </source>
</evidence>
<dbReference type="PROSITE" id="PS51125">
    <property type="entry name" value="NHL"/>
    <property type="match status" value="1"/>
</dbReference>
<dbReference type="PANTHER" id="PTHR25462:SF299">
    <property type="entry name" value="E3 UBIQUITIN-PROTEIN LIGASE TRIM56"/>
    <property type="match status" value="1"/>
</dbReference>
<dbReference type="EMBL" id="CACVKT020001377">
    <property type="protein sequence ID" value="CAC5367687.1"/>
    <property type="molecule type" value="Genomic_DNA"/>
</dbReference>
<feature type="domain" description="B box-type" evidence="4">
    <location>
        <begin position="4"/>
        <end position="54"/>
    </location>
</feature>
<dbReference type="AlphaFoldDB" id="A0A6J8AGT9"/>
<keyword evidence="2" id="KW-0863">Zinc-finger</keyword>
<keyword evidence="1" id="KW-0677">Repeat</keyword>
<name>A0A6J8AGT9_MYTCO</name>
<dbReference type="InterPro" id="IPR001258">
    <property type="entry name" value="NHL_repeat"/>
</dbReference>
<dbReference type="Gene3D" id="3.30.160.60">
    <property type="entry name" value="Classic Zinc Finger"/>
    <property type="match status" value="1"/>
</dbReference>
<reference evidence="5 6" key="1">
    <citation type="submission" date="2020-06" db="EMBL/GenBank/DDBJ databases">
        <authorList>
            <person name="Li R."/>
            <person name="Bekaert M."/>
        </authorList>
    </citation>
    <scope>NUCLEOTIDE SEQUENCE [LARGE SCALE GENOMIC DNA]</scope>
    <source>
        <strain evidence="6">wild</strain>
    </source>
</reference>
<dbReference type="Pfam" id="PF22586">
    <property type="entry name" value="ANCHR-like_BBOX"/>
    <property type="match status" value="1"/>
</dbReference>
<dbReference type="GO" id="GO:0008270">
    <property type="term" value="F:zinc ion binding"/>
    <property type="evidence" value="ECO:0007669"/>
    <property type="project" value="UniProtKB-KW"/>
</dbReference>
<dbReference type="InterPro" id="IPR000315">
    <property type="entry name" value="Znf_B-box"/>
</dbReference>